<dbReference type="Pfam" id="PF07729">
    <property type="entry name" value="FCD"/>
    <property type="match status" value="1"/>
</dbReference>
<reference evidence="5 6" key="1">
    <citation type="submission" date="2019-01" db="EMBL/GenBank/DDBJ databases">
        <title>Genomic insights into a novel species Rhodoferax sp.</title>
        <authorList>
            <person name="Jin L."/>
        </authorList>
    </citation>
    <scope>NUCLEOTIDE SEQUENCE [LARGE SCALE GENOMIC DNA]</scope>
    <source>
        <strain evidence="5 6">CHu59-6-5</strain>
    </source>
</reference>
<proteinExistence type="predicted"/>
<evidence type="ECO:0000313" key="6">
    <source>
        <dbReference type="Proteomes" id="UP000316798"/>
    </source>
</evidence>
<dbReference type="GO" id="GO:0003677">
    <property type="term" value="F:DNA binding"/>
    <property type="evidence" value="ECO:0007669"/>
    <property type="project" value="UniProtKB-KW"/>
</dbReference>
<accession>A0A515DGI4</accession>
<keyword evidence="2" id="KW-0238">DNA-binding</keyword>
<dbReference type="Proteomes" id="UP000316798">
    <property type="component" value="Chromosome"/>
</dbReference>
<dbReference type="KEGG" id="rhf:EUB48_20770"/>
<dbReference type="InterPro" id="IPR036390">
    <property type="entry name" value="WH_DNA-bd_sf"/>
</dbReference>
<dbReference type="Pfam" id="PF00392">
    <property type="entry name" value="GntR"/>
    <property type="match status" value="1"/>
</dbReference>
<keyword evidence="1" id="KW-0805">Transcription regulation</keyword>
<dbReference type="SMART" id="SM00345">
    <property type="entry name" value="HTH_GNTR"/>
    <property type="match status" value="1"/>
</dbReference>
<dbReference type="PROSITE" id="PS50949">
    <property type="entry name" value="HTH_GNTR"/>
    <property type="match status" value="1"/>
</dbReference>
<protein>
    <submittedName>
        <fullName evidence="5">GntR family transcriptional regulator</fullName>
    </submittedName>
</protein>
<dbReference type="EMBL" id="CP035503">
    <property type="protein sequence ID" value="QDL39487.1"/>
    <property type="molecule type" value="Genomic_DNA"/>
</dbReference>
<dbReference type="InterPro" id="IPR000524">
    <property type="entry name" value="Tscrpt_reg_HTH_GntR"/>
</dbReference>
<dbReference type="GO" id="GO:0003700">
    <property type="term" value="F:DNA-binding transcription factor activity"/>
    <property type="evidence" value="ECO:0007669"/>
    <property type="project" value="InterPro"/>
</dbReference>
<dbReference type="Gene3D" id="1.20.120.530">
    <property type="entry name" value="GntR ligand-binding domain-like"/>
    <property type="match status" value="1"/>
</dbReference>
<dbReference type="PANTHER" id="PTHR43537:SF53">
    <property type="entry name" value="HTH-TYPE TRANSCRIPTIONAL REPRESSOR NANR"/>
    <property type="match status" value="1"/>
</dbReference>
<feature type="domain" description="HTH gntR-type" evidence="4">
    <location>
        <begin position="17"/>
        <end position="84"/>
    </location>
</feature>
<dbReference type="InterPro" id="IPR011711">
    <property type="entry name" value="GntR_C"/>
</dbReference>
<organism evidence="5 6">
    <name type="scientific">Rhodoferax sediminis</name>
    <dbReference type="NCBI Taxonomy" id="2509614"/>
    <lineage>
        <taxon>Bacteria</taxon>
        <taxon>Pseudomonadati</taxon>
        <taxon>Pseudomonadota</taxon>
        <taxon>Betaproteobacteria</taxon>
        <taxon>Burkholderiales</taxon>
        <taxon>Comamonadaceae</taxon>
        <taxon>Rhodoferax</taxon>
    </lineage>
</organism>
<dbReference type="InterPro" id="IPR036388">
    <property type="entry name" value="WH-like_DNA-bd_sf"/>
</dbReference>
<dbReference type="SUPFAM" id="SSF46785">
    <property type="entry name" value="Winged helix' DNA-binding domain"/>
    <property type="match status" value="1"/>
</dbReference>
<sequence length="237" mass="26361">MPPKAIPIREKITAAAENTVEEIVEKIYTAILEHRLAPGTKLGEDRLAAIFSTSRARIREVLARLANERVVDLIPQRGAFVVKPTVEQAFDVFEARRMIEPGILRRLVARLDAGILTRLREHQRMEAEARRIGDQRAIVRLSGEFHLLLAELAGNTALVRSMRELSTITCLIIFLYDAPTATSCREDEHSAIVAAIAAKDASKAETLMLHHLDSIEQSLKLEGVPVDGDLEAIFQDL</sequence>
<evidence type="ECO:0000259" key="4">
    <source>
        <dbReference type="PROSITE" id="PS50949"/>
    </source>
</evidence>
<dbReference type="PANTHER" id="PTHR43537">
    <property type="entry name" value="TRANSCRIPTIONAL REGULATOR, GNTR FAMILY"/>
    <property type="match status" value="1"/>
</dbReference>
<dbReference type="AlphaFoldDB" id="A0A515DGI4"/>
<keyword evidence="6" id="KW-1185">Reference proteome</keyword>
<evidence type="ECO:0000256" key="2">
    <source>
        <dbReference type="ARBA" id="ARBA00023125"/>
    </source>
</evidence>
<dbReference type="Gene3D" id="1.10.10.10">
    <property type="entry name" value="Winged helix-like DNA-binding domain superfamily/Winged helix DNA-binding domain"/>
    <property type="match status" value="1"/>
</dbReference>
<evidence type="ECO:0000256" key="3">
    <source>
        <dbReference type="ARBA" id="ARBA00023163"/>
    </source>
</evidence>
<evidence type="ECO:0000313" key="5">
    <source>
        <dbReference type="EMBL" id="QDL39487.1"/>
    </source>
</evidence>
<name>A0A515DGI4_9BURK</name>
<dbReference type="RefSeq" id="WP_142820951.1">
    <property type="nucleotide sequence ID" value="NZ_CP035503.1"/>
</dbReference>
<dbReference type="InterPro" id="IPR008920">
    <property type="entry name" value="TF_FadR/GntR_C"/>
</dbReference>
<dbReference type="OrthoDB" id="5243844at2"/>
<dbReference type="SUPFAM" id="SSF48008">
    <property type="entry name" value="GntR ligand-binding domain-like"/>
    <property type="match status" value="1"/>
</dbReference>
<gene>
    <name evidence="5" type="ORF">EUB48_20770</name>
</gene>
<dbReference type="SMART" id="SM00895">
    <property type="entry name" value="FCD"/>
    <property type="match status" value="1"/>
</dbReference>
<evidence type="ECO:0000256" key="1">
    <source>
        <dbReference type="ARBA" id="ARBA00023015"/>
    </source>
</evidence>
<keyword evidence="3" id="KW-0804">Transcription</keyword>